<evidence type="ECO:0000313" key="4">
    <source>
        <dbReference type="EMBL" id="MBC5770216.1"/>
    </source>
</evidence>
<gene>
    <name evidence="4" type="ORF">H8Z83_07760</name>
</gene>
<dbReference type="SUPFAM" id="SSF52540">
    <property type="entry name" value="P-loop containing nucleoside triphosphate hydrolases"/>
    <property type="match status" value="1"/>
</dbReference>
<dbReference type="Gene3D" id="3.30.230.10">
    <property type="match status" value="1"/>
</dbReference>
<dbReference type="InterPro" id="IPR000640">
    <property type="entry name" value="EFG_V-like"/>
</dbReference>
<dbReference type="Gene3D" id="3.30.70.870">
    <property type="entry name" value="Elongation Factor G (Translational Gtpase), domain 3"/>
    <property type="match status" value="1"/>
</dbReference>
<dbReference type="InterPro" id="IPR000795">
    <property type="entry name" value="T_Tr_GTP-bd_dom"/>
</dbReference>
<dbReference type="CDD" id="cd04170">
    <property type="entry name" value="EF-G_bact"/>
    <property type="match status" value="1"/>
</dbReference>
<proteinExistence type="predicted"/>
<dbReference type="GO" id="GO:0032790">
    <property type="term" value="P:ribosome disassembly"/>
    <property type="evidence" value="ECO:0007669"/>
    <property type="project" value="TreeGrafter"/>
</dbReference>
<evidence type="ECO:0000256" key="2">
    <source>
        <dbReference type="ARBA" id="ARBA00023134"/>
    </source>
</evidence>
<evidence type="ECO:0000259" key="3">
    <source>
        <dbReference type="PROSITE" id="PS51722"/>
    </source>
</evidence>
<dbReference type="SUPFAM" id="SSF54211">
    <property type="entry name" value="Ribosomal protein S5 domain 2-like"/>
    <property type="match status" value="1"/>
</dbReference>
<dbReference type="InterPro" id="IPR005225">
    <property type="entry name" value="Small_GTP-bd"/>
</dbReference>
<dbReference type="InterPro" id="IPR027417">
    <property type="entry name" value="P-loop_NTPase"/>
</dbReference>
<dbReference type="Gene3D" id="3.30.70.240">
    <property type="match status" value="1"/>
</dbReference>
<dbReference type="InterPro" id="IPR009022">
    <property type="entry name" value="EFG_III"/>
</dbReference>
<dbReference type="SMART" id="SM00889">
    <property type="entry name" value="EFG_IV"/>
    <property type="match status" value="1"/>
</dbReference>
<protein>
    <submittedName>
        <fullName evidence="4">Elongation factor G</fullName>
    </submittedName>
</protein>
<dbReference type="CDD" id="cd01434">
    <property type="entry name" value="EFG_mtEFG1_IV"/>
    <property type="match status" value="1"/>
</dbReference>
<keyword evidence="4" id="KW-0251">Elongation factor</keyword>
<reference evidence="4" key="1">
    <citation type="submission" date="2020-08" db="EMBL/GenBank/DDBJ databases">
        <title>Genome public.</title>
        <authorList>
            <person name="Liu C."/>
            <person name="Sun Q."/>
        </authorList>
    </citation>
    <scope>NUCLEOTIDE SEQUENCE</scope>
    <source>
        <strain evidence="4">BX15</strain>
    </source>
</reference>
<dbReference type="InterPro" id="IPR005517">
    <property type="entry name" value="Transl_elong_EFG/EF2_IV"/>
</dbReference>
<keyword evidence="2" id="KW-0342">GTP-binding</keyword>
<dbReference type="InterPro" id="IPR035649">
    <property type="entry name" value="EFG_V"/>
</dbReference>
<accession>A0A923MIB6</accession>
<dbReference type="InterPro" id="IPR041095">
    <property type="entry name" value="EFG_II"/>
</dbReference>
<dbReference type="InterPro" id="IPR020568">
    <property type="entry name" value="Ribosomal_Su5_D2-typ_SF"/>
</dbReference>
<dbReference type="CDD" id="cd04088">
    <property type="entry name" value="EFG_mtEFG_II"/>
    <property type="match status" value="1"/>
</dbReference>
<dbReference type="CDD" id="cd03713">
    <property type="entry name" value="EFG_mtEFG_C"/>
    <property type="match status" value="1"/>
</dbReference>
<dbReference type="GO" id="GO:0003924">
    <property type="term" value="F:GTPase activity"/>
    <property type="evidence" value="ECO:0007669"/>
    <property type="project" value="InterPro"/>
</dbReference>
<dbReference type="Pfam" id="PF22042">
    <property type="entry name" value="EF-G_D2"/>
    <property type="match status" value="1"/>
</dbReference>
<dbReference type="Gene3D" id="3.40.50.300">
    <property type="entry name" value="P-loop containing nucleotide triphosphate hydrolases"/>
    <property type="match status" value="1"/>
</dbReference>
<dbReference type="FunFam" id="3.30.70.240:FF:000001">
    <property type="entry name" value="Elongation factor G"/>
    <property type="match status" value="1"/>
</dbReference>
<dbReference type="Pfam" id="PF00679">
    <property type="entry name" value="EFG_C"/>
    <property type="match status" value="1"/>
</dbReference>
<dbReference type="Pfam" id="PF14492">
    <property type="entry name" value="EFG_III"/>
    <property type="match status" value="1"/>
</dbReference>
<dbReference type="PANTHER" id="PTHR43261:SF6">
    <property type="entry name" value="ELONGATION FACTOR G-LIKE PROTEIN"/>
    <property type="match status" value="1"/>
</dbReference>
<dbReference type="PRINTS" id="PR00315">
    <property type="entry name" value="ELONGATNFCT"/>
</dbReference>
<comment type="caution">
    <text evidence="4">The sequence shown here is derived from an EMBL/GenBank/DDBJ whole genome shotgun (WGS) entry which is preliminary data.</text>
</comment>
<dbReference type="NCBIfam" id="TIGR00231">
    <property type="entry name" value="small_GTP"/>
    <property type="match status" value="1"/>
</dbReference>
<dbReference type="AlphaFoldDB" id="A0A923MIB6"/>
<evidence type="ECO:0000256" key="1">
    <source>
        <dbReference type="ARBA" id="ARBA00022741"/>
    </source>
</evidence>
<dbReference type="InterPro" id="IPR009000">
    <property type="entry name" value="Transl_B-barrel_sf"/>
</dbReference>
<dbReference type="Gene3D" id="2.40.30.10">
    <property type="entry name" value="Translation factors"/>
    <property type="match status" value="1"/>
</dbReference>
<organism evidence="4 5">
    <name type="scientific">Dysosmobacter segnis</name>
    <dbReference type="NCBI Taxonomy" id="2763042"/>
    <lineage>
        <taxon>Bacteria</taxon>
        <taxon>Bacillati</taxon>
        <taxon>Bacillota</taxon>
        <taxon>Clostridia</taxon>
        <taxon>Eubacteriales</taxon>
        <taxon>Oscillospiraceae</taxon>
        <taxon>Dysosmobacter</taxon>
    </lineage>
</organism>
<dbReference type="InterPro" id="IPR035647">
    <property type="entry name" value="EFG_III/V"/>
</dbReference>
<dbReference type="InterPro" id="IPR047872">
    <property type="entry name" value="EFG_IV"/>
</dbReference>
<dbReference type="Pfam" id="PF03764">
    <property type="entry name" value="EFG_IV"/>
    <property type="match status" value="1"/>
</dbReference>
<dbReference type="EMBL" id="JACOQI010000006">
    <property type="protein sequence ID" value="MBC5770216.1"/>
    <property type="molecule type" value="Genomic_DNA"/>
</dbReference>
<keyword evidence="1" id="KW-0547">Nucleotide-binding</keyword>
<keyword evidence="4" id="KW-0648">Protein biosynthesis</keyword>
<dbReference type="PANTHER" id="PTHR43261">
    <property type="entry name" value="TRANSLATION ELONGATION FACTOR G-RELATED"/>
    <property type="match status" value="1"/>
</dbReference>
<dbReference type="Proteomes" id="UP000620327">
    <property type="component" value="Unassembled WGS sequence"/>
</dbReference>
<dbReference type="NCBIfam" id="NF009379">
    <property type="entry name" value="PRK12740.1-3"/>
    <property type="match status" value="1"/>
</dbReference>
<dbReference type="NCBIfam" id="NF009381">
    <property type="entry name" value="PRK12740.1-5"/>
    <property type="match status" value="1"/>
</dbReference>
<keyword evidence="5" id="KW-1185">Reference proteome</keyword>
<feature type="domain" description="Tr-type G" evidence="3">
    <location>
        <begin position="6"/>
        <end position="278"/>
    </location>
</feature>
<dbReference type="SUPFAM" id="SSF50447">
    <property type="entry name" value="Translation proteins"/>
    <property type="match status" value="1"/>
</dbReference>
<sequence>MSYSVQNIRNVCLLGHSGSGKTSLAESLLFMTGAIDRMGRVADGNTVCDYDPEEVKRQISLSTAVAPIDYKGCRINVLDTPGAFDFSGEVMEALRAADAAIIVASAKDGVSVGVEKAWKYCEERNMPRFIYISKIDEDHSDYNATFDALRERFGNKIAPVVVPTLDENKKVTGLMDILNKRAYEMQDGRRVEIELPEDKVAVINEFNDALKESVAETSEEFMERFFNGEDFTYAEMAQGLRQGVRELSVFPVLCGSAVADMGTLMLLDNIMELLPSPEQGNYHKATLADGTTEEFVVSAGGVPTAFVFKTISDQYGKYSFVKVLSGSITPDMTMVNARTGDNEKLGRLYTMRGKKATEVKELVCGDIGAIAKMDKVKTGDTLCDSRKVVALKGIPFAEPCYSVAIAPKTRGQDDKVAQGLNRLNEEDPSFSVVNNAETHQMVLSGAGDMQVDVLVSKLKTRFNVEVELSPVRVAYREKIRKTVQKQGRHKKQTGGSGQFGDVWIRFEPQTEQDDMIFAEEVFGGSVPKNYFPAVEKGLREACVHGPLAGYPVVNLKAVLYDGSYHPVDSSEIAFKTAAQLAYKAALPEANPCLMEPVGELKVTVPDSYMGDVMGDLNKRRGRVMGMDPAGNGEQVITAEVPMGEMSTYAIDLRSMTQSRGTFTLHFVRYEDCPPAAQEKAIAEAKARNEE</sequence>
<evidence type="ECO:0000313" key="5">
    <source>
        <dbReference type="Proteomes" id="UP000620327"/>
    </source>
</evidence>
<name>A0A923MIB6_9FIRM</name>
<dbReference type="CDD" id="cd16262">
    <property type="entry name" value="EFG_III"/>
    <property type="match status" value="1"/>
</dbReference>
<dbReference type="Pfam" id="PF00009">
    <property type="entry name" value="GTP_EFTU"/>
    <property type="match status" value="1"/>
</dbReference>
<dbReference type="RefSeq" id="WP_187014510.1">
    <property type="nucleotide sequence ID" value="NZ_JACOQI010000006.1"/>
</dbReference>
<dbReference type="SMART" id="SM00838">
    <property type="entry name" value="EFG_C"/>
    <property type="match status" value="1"/>
</dbReference>
<dbReference type="SUPFAM" id="SSF54980">
    <property type="entry name" value="EF-G C-terminal domain-like"/>
    <property type="match status" value="2"/>
</dbReference>
<dbReference type="InterPro" id="IPR053905">
    <property type="entry name" value="EF-G-like_DII"/>
</dbReference>
<dbReference type="PROSITE" id="PS51722">
    <property type="entry name" value="G_TR_2"/>
    <property type="match status" value="1"/>
</dbReference>
<dbReference type="GO" id="GO:0003746">
    <property type="term" value="F:translation elongation factor activity"/>
    <property type="evidence" value="ECO:0007669"/>
    <property type="project" value="UniProtKB-KW"/>
</dbReference>
<dbReference type="FunFam" id="3.30.230.10:FF:000003">
    <property type="entry name" value="Elongation factor G"/>
    <property type="match status" value="1"/>
</dbReference>
<dbReference type="GO" id="GO:0005525">
    <property type="term" value="F:GTP binding"/>
    <property type="evidence" value="ECO:0007669"/>
    <property type="project" value="UniProtKB-KW"/>
</dbReference>
<dbReference type="InterPro" id="IPR014721">
    <property type="entry name" value="Ribsml_uS5_D2-typ_fold_subgr"/>
</dbReference>